<evidence type="ECO:0000313" key="1">
    <source>
        <dbReference type="EMBL" id="MCM2568463.1"/>
    </source>
</evidence>
<dbReference type="EMBL" id="JAMQGR010000010">
    <property type="protein sequence ID" value="MCM2568463.1"/>
    <property type="molecule type" value="Genomic_DNA"/>
</dbReference>
<proteinExistence type="predicted"/>
<comment type="caution">
    <text evidence="1">The sequence shown here is derived from an EMBL/GenBank/DDBJ whole genome shotgun (WGS) entry which is preliminary data.</text>
</comment>
<accession>A0ABT0WWQ1</accession>
<dbReference type="Proteomes" id="UP001202243">
    <property type="component" value="Unassembled WGS sequence"/>
</dbReference>
<gene>
    <name evidence="1" type="ORF">NCG91_22880</name>
</gene>
<name>A0ABT0WWQ1_9BURK</name>
<organism evidence="1 2">
    <name type="scientific">Janthinobacterium kumbetense</name>
    <dbReference type="NCBI Taxonomy" id="2950280"/>
    <lineage>
        <taxon>Bacteria</taxon>
        <taxon>Pseudomonadati</taxon>
        <taxon>Pseudomonadota</taxon>
        <taxon>Betaproteobacteria</taxon>
        <taxon>Burkholderiales</taxon>
        <taxon>Oxalobacteraceae</taxon>
        <taxon>Janthinobacterium</taxon>
    </lineage>
</organism>
<protein>
    <submittedName>
        <fullName evidence="1">Uncharacterized protein</fullName>
    </submittedName>
</protein>
<dbReference type="RefSeq" id="WP_251351324.1">
    <property type="nucleotide sequence ID" value="NZ_JAMQGR010000010.1"/>
</dbReference>
<evidence type="ECO:0000313" key="2">
    <source>
        <dbReference type="Proteomes" id="UP001202243"/>
    </source>
</evidence>
<keyword evidence="2" id="KW-1185">Reference proteome</keyword>
<sequence length="54" mass="5892">MAILIRVPGAFLLLLARLHGRAEKAGNVAPFLLLCLLGRCRRCDNQAAIFTEKG</sequence>
<reference evidence="1 2" key="1">
    <citation type="submission" date="2022-06" db="EMBL/GenBank/DDBJ databases">
        <title>Janthinobacterium kumbetensis sp. nov., isolated from spring water in Turkey.</title>
        <authorList>
            <person name="Inan Bektas K."/>
            <person name="Belduz A.A."/>
            <person name="Canakci S."/>
            <person name="Nalcaoglu A."/>
            <person name="Ceylan E."/>
            <person name="Kati H."/>
        </authorList>
    </citation>
    <scope>NUCLEOTIDE SEQUENCE [LARGE SCALE GENOMIC DNA]</scope>
    <source>
        <strain evidence="1 2">GK</strain>
    </source>
</reference>